<proteinExistence type="predicted"/>
<dbReference type="STRING" id="762983.HMPREF9444_01787"/>
<sequence length="164" mass="18751">MNFKTIPVAAALLGAVSLSSFAIAATDNVDTAAVRGFDTVASRPAADIPPCPYYDDFGPRHHRMLRSPIMAERYGQQVDEIDNIESQLFVERKVLRALERADNANVQEIRKQAQTVADLESQKHEKERLLMQQFVKDGGYDTCPYYDGEYHRGYGPRHHRFRHW</sequence>
<accession>E8LM14</accession>
<evidence type="ECO:0000313" key="3">
    <source>
        <dbReference type="Proteomes" id="UP000018458"/>
    </source>
</evidence>
<name>E8LM14_SUCHY</name>
<feature type="signal peptide" evidence="1">
    <location>
        <begin position="1"/>
        <end position="24"/>
    </location>
</feature>
<evidence type="ECO:0008006" key="4">
    <source>
        <dbReference type="Google" id="ProtNLM"/>
    </source>
</evidence>
<gene>
    <name evidence="2" type="ORF">HMPREF9444_01787</name>
</gene>
<dbReference type="AlphaFoldDB" id="E8LM14"/>
<feature type="chain" id="PRO_5003227172" description="Zinc resistance-associated protein" evidence="1">
    <location>
        <begin position="25"/>
        <end position="164"/>
    </location>
</feature>
<keyword evidence="3" id="KW-1185">Reference proteome</keyword>
<keyword evidence="1" id="KW-0732">Signal</keyword>
<dbReference type="RefSeq" id="WP_009143952.1">
    <property type="nucleotide sequence ID" value="NZ_GL831047.1"/>
</dbReference>
<dbReference type="HOGENOM" id="CLU_1618148_0_0_6"/>
<evidence type="ECO:0000313" key="2">
    <source>
        <dbReference type="EMBL" id="EFY06464.1"/>
    </source>
</evidence>
<protein>
    <recommendedName>
        <fullName evidence="4">Zinc resistance-associated protein</fullName>
    </recommendedName>
</protein>
<comment type="caution">
    <text evidence="2">The sequence shown here is derived from an EMBL/GenBank/DDBJ whole genome shotgun (WGS) entry which is preliminary data.</text>
</comment>
<organism evidence="2 3">
    <name type="scientific">Succinatimonas hippei (strain DSM 22608 / JCM 16073 / KCTC 15190 / YIT 12066)</name>
    <dbReference type="NCBI Taxonomy" id="762983"/>
    <lineage>
        <taxon>Bacteria</taxon>
        <taxon>Pseudomonadati</taxon>
        <taxon>Pseudomonadota</taxon>
        <taxon>Gammaproteobacteria</taxon>
        <taxon>Aeromonadales</taxon>
        <taxon>Succinivibrionaceae</taxon>
        <taxon>Succinatimonas</taxon>
    </lineage>
</organism>
<dbReference type="Proteomes" id="UP000018458">
    <property type="component" value="Unassembled WGS sequence"/>
</dbReference>
<reference evidence="2 3" key="1">
    <citation type="submission" date="2011-01" db="EMBL/GenBank/DDBJ databases">
        <authorList>
            <person name="Weinstock G."/>
            <person name="Sodergren E."/>
            <person name="Clifton S."/>
            <person name="Fulton L."/>
            <person name="Fulton B."/>
            <person name="Courtney L."/>
            <person name="Fronick C."/>
            <person name="Harrison M."/>
            <person name="Strong C."/>
            <person name="Farmer C."/>
            <person name="Delahaunty K."/>
            <person name="Markovic C."/>
            <person name="Hall O."/>
            <person name="Minx P."/>
            <person name="Tomlinson C."/>
            <person name="Mitreva M."/>
            <person name="Hou S."/>
            <person name="Chen J."/>
            <person name="Wollam A."/>
            <person name="Pepin K.H."/>
            <person name="Johnson M."/>
            <person name="Bhonagiri V."/>
            <person name="Zhang X."/>
            <person name="Suruliraj S."/>
            <person name="Warren W."/>
            <person name="Chinwalla A."/>
            <person name="Mardis E.R."/>
            <person name="Wilson R.K."/>
        </authorList>
    </citation>
    <scope>NUCLEOTIDE SEQUENCE [LARGE SCALE GENOMIC DNA]</scope>
    <source>
        <strain evidence="3">DSM 22608 / JCM 16073 / KCTC 15190 / YIT 12066</strain>
    </source>
</reference>
<dbReference type="EMBL" id="AEVO01000118">
    <property type="protein sequence ID" value="EFY06464.1"/>
    <property type="molecule type" value="Genomic_DNA"/>
</dbReference>
<evidence type="ECO:0000256" key="1">
    <source>
        <dbReference type="SAM" id="SignalP"/>
    </source>
</evidence>